<evidence type="ECO:0000259" key="9">
    <source>
        <dbReference type="Pfam" id="PF04821"/>
    </source>
</evidence>
<comment type="similarity">
    <text evidence="2">Belongs to the timeless family.</text>
</comment>
<dbReference type="FunCoup" id="A0A0D2BAZ2">
    <property type="interactions" value="44"/>
</dbReference>
<dbReference type="InParanoid" id="A0A0D2BAZ2"/>
<keyword evidence="11" id="KW-1185">Reference proteome</keyword>
<dbReference type="Pfam" id="PF04821">
    <property type="entry name" value="TIMELESS"/>
    <property type="match status" value="1"/>
</dbReference>
<evidence type="ECO:0000313" key="11">
    <source>
        <dbReference type="Proteomes" id="UP000053259"/>
    </source>
</evidence>
<accession>A0A0D2BAZ2</accession>
<feature type="compositionally biased region" description="Basic and acidic residues" evidence="8">
    <location>
        <begin position="995"/>
        <end position="1004"/>
    </location>
</feature>
<evidence type="ECO:0000256" key="2">
    <source>
        <dbReference type="ARBA" id="ARBA00008174"/>
    </source>
</evidence>
<gene>
    <name evidence="10" type="ORF">PV09_01352</name>
</gene>
<dbReference type="GO" id="GO:0031298">
    <property type="term" value="C:replication fork protection complex"/>
    <property type="evidence" value="ECO:0007669"/>
    <property type="project" value="TreeGrafter"/>
</dbReference>
<dbReference type="InterPro" id="IPR044998">
    <property type="entry name" value="Timeless"/>
</dbReference>
<keyword evidence="6" id="KW-0469">Meiosis</keyword>
<feature type="compositionally biased region" description="Acidic residues" evidence="8">
    <location>
        <begin position="940"/>
        <end position="955"/>
    </location>
</feature>
<protein>
    <recommendedName>
        <fullName evidence="3">Topoisomerase 1-associated factor 1</fullName>
    </recommendedName>
</protein>
<feature type="compositionally biased region" description="Low complexity" evidence="8">
    <location>
        <begin position="1110"/>
        <end position="1119"/>
    </location>
</feature>
<dbReference type="STRING" id="253628.A0A0D2BAZ2"/>
<dbReference type="VEuPathDB" id="FungiDB:PV09_01352"/>
<feature type="compositionally biased region" description="Basic and acidic residues" evidence="8">
    <location>
        <begin position="1059"/>
        <end position="1068"/>
    </location>
</feature>
<keyword evidence="5" id="KW-0539">Nucleus</keyword>
<evidence type="ECO:0000256" key="6">
    <source>
        <dbReference type="ARBA" id="ARBA00023254"/>
    </source>
</evidence>
<evidence type="ECO:0000256" key="4">
    <source>
        <dbReference type="ARBA" id="ARBA00022880"/>
    </source>
</evidence>
<dbReference type="GO" id="GO:0051321">
    <property type="term" value="P:meiotic cell cycle"/>
    <property type="evidence" value="ECO:0007669"/>
    <property type="project" value="UniProtKB-KW"/>
</dbReference>
<feature type="compositionally biased region" description="Polar residues" evidence="8">
    <location>
        <begin position="1140"/>
        <end position="1156"/>
    </location>
</feature>
<feature type="compositionally biased region" description="Basic and acidic residues" evidence="8">
    <location>
        <begin position="350"/>
        <end position="360"/>
    </location>
</feature>
<feature type="compositionally biased region" description="Polar residues" evidence="8">
    <location>
        <begin position="1080"/>
        <end position="1093"/>
    </location>
</feature>
<dbReference type="GO" id="GO:0006281">
    <property type="term" value="P:DNA repair"/>
    <property type="evidence" value="ECO:0007669"/>
    <property type="project" value="TreeGrafter"/>
</dbReference>
<proteinExistence type="inferred from homology"/>
<dbReference type="GeneID" id="27309325"/>
<evidence type="ECO:0000313" key="10">
    <source>
        <dbReference type="EMBL" id="KIW08449.1"/>
    </source>
</evidence>
<dbReference type="GO" id="GO:0003677">
    <property type="term" value="F:DNA binding"/>
    <property type="evidence" value="ECO:0007669"/>
    <property type="project" value="TreeGrafter"/>
</dbReference>
<dbReference type="HOGENOM" id="CLU_004390_0_0_1"/>
<name>A0A0D2BAZ2_9PEZI</name>
<sequence>MDGTLDDWVQQRETVDVETRAIVSSLVTALGGTSIEHHGRYVLGDDALACLKDLRRWVKVYDQKLNRLDVQRILAESNLVKGDLLEILSTWAQSDRKNKLKTKIALKSLELLVPLTWPLEIEDHLMKRNHHRHVPYLRLAQVEYKRAILHHDVTKILKTIIELTVPYMLMPKNERAAHDEGVIRLALFLFRNVALIEQPSDLPSDGNENEVSRSATIVAFHEQGVLQMISAIASSMGEEYVVQDVLVLELLFHLLKGIDPEKLFMEETQVVKNSVSEFKDLIQKEKSLLSGYQRFAPSRHGRFGTLISLDDGQSQRRTISGQEVIHGTDRAIHHLDMSKRWNRPRNRGKRNPDKERDSMEFNKSVSLSPAARKHLKHFVGEFLDSSFNPLFSHCRKAIEREEERVTTENSMHFFYLAGWFLKAECARRQYRETKLSTKGKEKAGVPETAQDEFGFSLVASVLNQETFVLLNRYMENAKDNKEWKELNAGMTCFTQILLTVQQMSASDLEDDQEIAENIQNRIFYEESTHDRVIYLLRHYKDQGFGYLDAITELAHTFIRMLESYSKQNVDLQIRTRRRQRKKQRAAQAANGEILNNDNVDDANDMEQVQIVSRERKFDFARFVARFLTQQSIDTFVAFTRYYNDLSKEQLKRAHRFFYRVAFKNELSVLLFRVDIIKLFHQMVEGPGGLDPEALHFGEWRDLVKQLFRKLIRKLEERPALAVEMLFSKISATIFYLEHGYDNIVTKAPRPPAELEVKPGMEWDQQVGVAVSVLINQSKSDALAWVKQQLSEARDQRQSWEDAEEARRGIAAEQAKIFEGVTTDGADIRPTIEEEKPLPPPILVKSDNDERRIAMFKDNKLRLLMKLAGFERLGEPDDQDASWVIPSTLAAAKLGETLELISKFEFDPPTYEDGKSAEDFLRSSAAAARAAERSSRKVAYDDDSDDGIDYDEDIDLGEYGAGGPTVRRPDEQDAPGKRRLKRRKKSREDGEETDEETRARREARAEKRRLKKLAEKRKFKSTVYVHDSDDEDDEEKDREFFAAEEERRKKAGQSIAMAIEKARKEEARKLSKGKKRKSVSPEISESEVGTNSPKSSKRFKKATVSDDSADEIIAISSENSSSEDESNVEKTQSDDEEMTDTPVSSQGQGEPAQTQTGGEALKTADPNTTDAVVSDEEDAMPVRSTIRRRGGFVVESDDED</sequence>
<feature type="compositionally biased region" description="Basic and acidic residues" evidence="8">
    <location>
        <begin position="930"/>
        <end position="939"/>
    </location>
</feature>
<dbReference type="GO" id="GO:0043111">
    <property type="term" value="P:replication fork arrest"/>
    <property type="evidence" value="ECO:0007669"/>
    <property type="project" value="TreeGrafter"/>
</dbReference>
<dbReference type="EMBL" id="KN847531">
    <property type="protein sequence ID" value="KIW08449.1"/>
    <property type="molecule type" value="Genomic_DNA"/>
</dbReference>
<evidence type="ECO:0000256" key="8">
    <source>
        <dbReference type="SAM" id="MobiDB-lite"/>
    </source>
</evidence>
<comment type="subcellular location">
    <subcellularLocation>
        <location evidence="1">Nucleus</location>
    </subcellularLocation>
</comment>
<feature type="compositionally biased region" description="Basic and acidic residues" evidence="8">
    <location>
        <begin position="966"/>
        <end position="975"/>
    </location>
</feature>
<feature type="domain" description="Timeless N-terminal" evidence="9">
    <location>
        <begin position="40"/>
        <end position="308"/>
    </location>
</feature>
<evidence type="ECO:0000256" key="7">
    <source>
        <dbReference type="ARBA" id="ARBA00023306"/>
    </source>
</evidence>
<dbReference type="Proteomes" id="UP000053259">
    <property type="component" value="Unassembled WGS sequence"/>
</dbReference>
<dbReference type="InterPro" id="IPR006906">
    <property type="entry name" value="Timeless_N"/>
</dbReference>
<dbReference type="OrthoDB" id="310853at2759"/>
<evidence type="ECO:0000256" key="1">
    <source>
        <dbReference type="ARBA" id="ARBA00004123"/>
    </source>
</evidence>
<feature type="region of interest" description="Disordered" evidence="8">
    <location>
        <begin position="930"/>
        <end position="1199"/>
    </location>
</feature>
<evidence type="ECO:0000256" key="5">
    <source>
        <dbReference type="ARBA" id="ARBA00023242"/>
    </source>
</evidence>
<reference evidence="10 11" key="1">
    <citation type="submission" date="2015-01" db="EMBL/GenBank/DDBJ databases">
        <title>The Genome Sequence of Ochroconis gallopava CBS43764.</title>
        <authorList>
            <consortium name="The Broad Institute Genomics Platform"/>
            <person name="Cuomo C."/>
            <person name="de Hoog S."/>
            <person name="Gorbushina A."/>
            <person name="Stielow B."/>
            <person name="Teixiera M."/>
            <person name="Abouelleil A."/>
            <person name="Chapman S.B."/>
            <person name="Priest M."/>
            <person name="Young S.K."/>
            <person name="Wortman J."/>
            <person name="Nusbaum C."/>
            <person name="Birren B."/>
        </authorList>
    </citation>
    <scope>NUCLEOTIDE SEQUENCE [LARGE SCALE GENOMIC DNA]</scope>
    <source>
        <strain evidence="10 11">CBS 43764</strain>
    </source>
</reference>
<keyword evidence="4" id="KW-0236">DNA replication inhibitor</keyword>
<keyword evidence="7" id="KW-0131">Cell cycle</keyword>
<dbReference type="PANTHER" id="PTHR22940">
    <property type="entry name" value="TIMEOUT/TIMELESS-2"/>
    <property type="match status" value="1"/>
</dbReference>
<feature type="compositionally biased region" description="Basic and acidic residues" evidence="8">
    <location>
        <begin position="1036"/>
        <end position="1047"/>
    </location>
</feature>
<organism evidence="10 11">
    <name type="scientific">Verruconis gallopava</name>
    <dbReference type="NCBI Taxonomy" id="253628"/>
    <lineage>
        <taxon>Eukaryota</taxon>
        <taxon>Fungi</taxon>
        <taxon>Dikarya</taxon>
        <taxon>Ascomycota</taxon>
        <taxon>Pezizomycotina</taxon>
        <taxon>Dothideomycetes</taxon>
        <taxon>Pleosporomycetidae</taxon>
        <taxon>Venturiales</taxon>
        <taxon>Sympoventuriaceae</taxon>
        <taxon>Verruconis</taxon>
    </lineage>
</organism>
<evidence type="ECO:0000256" key="3">
    <source>
        <dbReference type="ARBA" id="ARBA00021529"/>
    </source>
</evidence>
<dbReference type="PANTHER" id="PTHR22940:SF4">
    <property type="entry name" value="PROTEIN TIMELESS HOMOLOG"/>
    <property type="match status" value="1"/>
</dbReference>
<dbReference type="RefSeq" id="XP_016218318.1">
    <property type="nucleotide sequence ID" value="XM_016354223.1"/>
</dbReference>
<feature type="compositionally biased region" description="Basic residues" evidence="8">
    <location>
        <begin position="1005"/>
        <end position="1019"/>
    </location>
</feature>
<dbReference type="GO" id="GO:0000076">
    <property type="term" value="P:DNA replication checkpoint signaling"/>
    <property type="evidence" value="ECO:0007669"/>
    <property type="project" value="TreeGrafter"/>
</dbReference>
<dbReference type="AlphaFoldDB" id="A0A0D2BAZ2"/>
<feature type="region of interest" description="Disordered" evidence="8">
    <location>
        <begin position="342"/>
        <end position="363"/>
    </location>
</feature>